<dbReference type="PANTHER" id="PTHR43033">
    <property type="entry name" value="TRNA(ILE)-LYSIDINE SYNTHASE-RELATED"/>
    <property type="match status" value="1"/>
</dbReference>
<evidence type="ECO:0000259" key="7">
    <source>
        <dbReference type="Pfam" id="PF01171"/>
    </source>
</evidence>
<dbReference type="InterPro" id="IPR014729">
    <property type="entry name" value="Rossmann-like_a/b/a_fold"/>
</dbReference>
<evidence type="ECO:0000256" key="3">
    <source>
        <dbReference type="ARBA" id="ARBA00022741"/>
    </source>
</evidence>
<dbReference type="EC" id="6.3.4.19" evidence="6"/>
<accession>A0A182D2A0</accession>
<dbReference type="InterPro" id="IPR011063">
    <property type="entry name" value="TilS/TtcA_N"/>
</dbReference>
<comment type="catalytic activity">
    <reaction evidence="5 6">
        <text>cytidine(34) in tRNA(Ile2) + L-lysine + ATP = lysidine(34) in tRNA(Ile2) + AMP + diphosphate + H(+)</text>
        <dbReference type="Rhea" id="RHEA:43744"/>
        <dbReference type="Rhea" id="RHEA-COMP:10625"/>
        <dbReference type="Rhea" id="RHEA-COMP:10670"/>
        <dbReference type="ChEBI" id="CHEBI:15378"/>
        <dbReference type="ChEBI" id="CHEBI:30616"/>
        <dbReference type="ChEBI" id="CHEBI:32551"/>
        <dbReference type="ChEBI" id="CHEBI:33019"/>
        <dbReference type="ChEBI" id="CHEBI:82748"/>
        <dbReference type="ChEBI" id="CHEBI:83665"/>
        <dbReference type="ChEBI" id="CHEBI:456215"/>
        <dbReference type="EC" id="6.3.4.19"/>
    </reaction>
</comment>
<dbReference type="GO" id="GO:0005737">
    <property type="term" value="C:cytoplasm"/>
    <property type="evidence" value="ECO:0007669"/>
    <property type="project" value="UniProtKB-SubCell"/>
</dbReference>
<evidence type="ECO:0000256" key="6">
    <source>
        <dbReference type="HAMAP-Rule" id="MF_01161"/>
    </source>
</evidence>
<dbReference type="KEGG" id="bvr:BVIR_2740"/>
<proteinExistence type="inferred from homology"/>
<dbReference type="GO" id="GO:0006400">
    <property type="term" value="P:tRNA modification"/>
    <property type="evidence" value="ECO:0007669"/>
    <property type="project" value="UniProtKB-UniRule"/>
</dbReference>
<keyword evidence="1 6" id="KW-0436">Ligase</keyword>
<organism evidence="8">
    <name type="scientific">Blastochloris viridis</name>
    <name type="common">Rhodopseudomonas viridis</name>
    <dbReference type="NCBI Taxonomy" id="1079"/>
    <lineage>
        <taxon>Bacteria</taxon>
        <taxon>Pseudomonadati</taxon>
        <taxon>Pseudomonadota</taxon>
        <taxon>Alphaproteobacteria</taxon>
        <taxon>Hyphomicrobiales</taxon>
        <taxon>Blastochloridaceae</taxon>
        <taxon>Blastochloris</taxon>
    </lineage>
</organism>
<feature type="domain" description="tRNA(Ile)-lysidine/2-thiocytidine synthase N-terminal" evidence="7">
    <location>
        <begin position="27"/>
        <end position="207"/>
    </location>
</feature>
<evidence type="ECO:0000256" key="4">
    <source>
        <dbReference type="ARBA" id="ARBA00022840"/>
    </source>
</evidence>
<comment type="subcellular location">
    <subcellularLocation>
        <location evidence="6">Cytoplasm</location>
    </subcellularLocation>
</comment>
<dbReference type="NCBIfam" id="TIGR02432">
    <property type="entry name" value="lysidine_TilS_N"/>
    <property type="match status" value="1"/>
</dbReference>
<dbReference type="GO" id="GO:0005524">
    <property type="term" value="F:ATP binding"/>
    <property type="evidence" value="ECO:0007669"/>
    <property type="project" value="UniProtKB-UniRule"/>
</dbReference>
<name>A0A182D2A0_BLAVI</name>
<feature type="binding site" evidence="6">
    <location>
        <begin position="32"/>
        <end position="37"/>
    </location>
    <ligand>
        <name>ATP</name>
        <dbReference type="ChEBI" id="CHEBI:30616"/>
    </ligand>
</feature>
<dbReference type="PATRIC" id="fig|1079.6.peg.2875"/>
<reference evidence="8" key="1">
    <citation type="journal article" date="2015" name="Genome Announc.">
        <title>Complete Genome Sequence of the Bacteriochlorophyll b-Producing Photosynthetic Bacterium Blastochloris viridis.</title>
        <authorList>
            <person name="Tsukatani Y."/>
            <person name="Hirose Y."/>
            <person name="Harada J."/>
            <person name="Misawa N."/>
            <person name="Mori K."/>
            <person name="Inoue K."/>
            <person name="Tamiaki H."/>
        </authorList>
    </citation>
    <scope>NUCLEOTIDE SEQUENCE [LARGE SCALE GENOMIC DNA]</scope>
    <source>
        <strain evidence="8">DSM 133</strain>
    </source>
</reference>
<evidence type="ECO:0000313" key="8">
    <source>
        <dbReference type="EMBL" id="BAR99545.1"/>
    </source>
</evidence>
<evidence type="ECO:0000256" key="2">
    <source>
        <dbReference type="ARBA" id="ARBA00022694"/>
    </source>
</evidence>
<keyword evidence="6" id="KW-0963">Cytoplasm</keyword>
<keyword evidence="2 6" id="KW-0819">tRNA processing</keyword>
<evidence type="ECO:0000256" key="5">
    <source>
        <dbReference type="ARBA" id="ARBA00048539"/>
    </source>
</evidence>
<gene>
    <name evidence="6" type="primary">tilS</name>
    <name evidence="8" type="ORF">BV133_1952</name>
</gene>
<dbReference type="HAMAP" id="MF_01161">
    <property type="entry name" value="tRNA_Ile_lys_synt"/>
    <property type="match status" value="1"/>
</dbReference>
<protein>
    <recommendedName>
        <fullName evidence="6">tRNA(Ile)-lysidine synthase</fullName>
        <ecNumber evidence="6">6.3.4.19</ecNumber>
    </recommendedName>
    <alternativeName>
        <fullName evidence="6">tRNA(Ile)-2-lysyl-cytidine synthase</fullName>
    </alternativeName>
    <alternativeName>
        <fullName evidence="6">tRNA(Ile)-lysidine synthetase</fullName>
    </alternativeName>
</protein>
<dbReference type="SUPFAM" id="SSF52402">
    <property type="entry name" value="Adenine nucleotide alpha hydrolases-like"/>
    <property type="match status" value="1"/>
</dbReference>
<dbReference type="InterPro" id="IPR012795">
    <property type="entry name" value="tRNA_Ile_lys_synt_N"/>
</dbReference>
<dbReference type="InterPro" id="IPR012094">
    <property type="entry name" value="tRNA_Ile_lys_synt"/>
</dbReference>
<comment type="function">
    <text evidence="6">Ligates lysine onto the cytidine present at position 34 of the AUA codon-specific tRNA(Ile) that contains the anticodon CAU, in an ATP-dependent manner. Cytidine is converted to lysidine, thus changing the amino acid specificity of the tRNA from methionine to isoleucine.</text>
</comment>
<dbReference type="RefSeq" id="WP_055038098.1">
    <property type="nucleotide sequence ID" value="NZ_AP014854.2"/>
</dbReference>
<comment type="similarity">
    <text evidence="6">Belongs to the tRNA(Ile)-lysidine synthase family.</text>
</comment>
<keyword evidence="4 6" id="KW-0067">ATP-binding</keyword>
<sequence>MAAAEAAPLDPAEAARLLEPLSDLPRLVLAVSGGPDSTALLALAADRRRTAPHFPELLAVTVDHGLRREAAAEAAAVACLAASLKVGHRTLVWQGDKPATGLMAAARAARYDLIAGAAADFGAEDVATAHTLDDQAETVLLRLAAGSGLAGLAAMRPLDRRGAIRLHRPLLAVAKARLIATLEARGLAWSEDPSNADSRFARPRLRAAAAALAGEGLSAERLARLAARAARADAALEAATDTAAAAVGRGDDGGRIFLDAEGFAGLPAEIGLRLLGRAVDRVGHEGPVELAKLEQLHAALLAGWGGGPFRRTLAGAMVTAAGGVVIVEPAPPRRK</sequence>
<dbReference type="CDD" id="cd01992">
    <property type="entry name" value="TilS_N"/>
    <property type="match status" value="1"/>
</dbReference>
<dbReference type="Gene3D" id="3.40.50.620">
    <property type="entry name" value="HUPs"/>
    <property type="match status" value="1"/>
</dbReference>
<keyword evidence="3 6" id="KW-0547">Nucleotide-binding</keyword>
<dbReference type="Pfam" id="PF01171">
    <property type="entry name" value="ATP_bind_3"/>
    <property type="match status" value="1"/>
</dbReference>
<dbReference type="GO" id="GO:0032267">
    <property type="term" value="F:tRNA(Ile)-lysidine synthase activity"/>
    <property type="evidence" value="ECO:0007669"/>
    <property type="project" value="UniProtKB-EC"/>
</dbReference>
<comment type="domain">
    <text evidence="6">The N-terminal region contains the highly conserved SGGXDS motif, predicted to be a P-loop motif involved in ATP binding.</text>
</comment>
<evidence type="ECO:0000256" key="1">
    <source>
        <dbReference type="ARBA" id="ARBA00022598"/>
    </source>
</evidence>
<dbReference type="EMBL" id="AP014854">
    <property type="protein sequence ID" value="BAR99545.1"/>
    <property type="molecule type" value="Genomic_DNA"/>
</dbReference>
<dbReference type="PANTHER" id="PTHR43033:SF1">
    <property type="entry name" value="TRNA(ILE)-LYSIDINE SYNTHASE-RELATED"/>
    <property type="match status" value="1"/>
</dbReference>
<dbReference type="AlphaFoldDB" id="A0A182D2A0"/>
<dbReference type="OrthoDB" id="9807403at2"/>